<organism evidence="2">
    <name type="scientific">Emiliania huxleyi</name>
    <name type="common">Coccolithophore</name>
    <name type="synonym">Pontosphaera huxleyi</name>
    <dbReference type="NCBI Taxonomy" id="2903"/>
    <lineage>
        <taxon>Eukaryota</taxon>
        <taxon>Haptista</taxon>
        <taxon>Haptophyta</taxon>
        <taxon>Prymnesiophyceae</taxon>
        <taxon>Isochrysidales</taxon>
        <taxon>Noelaerhabdaceae</taxon>
        <taxon>Emiliania</taxon>
    </lineage>
</organism>
<feature type="compositionally biased region" description="Low complexity" evidence="1">
    <location>
        <begin position="100"/>
        <end position="118"/>
    </location>
</feature>
<dbReference type="EMBL" id="HBIR01002982">
    <property type="protein sequence ID" value="CAE0524097.1"/>
    <property type="molecule type" value="Transcribed_RNA"/>
</dbReference>
<sequence>MVCERSPPRKSSGGSGASQHALARSSAAAASMSSGEPRVLTARTPPAERLLSAANAKGRSSTLAGGAMSPLASTPTSPLSRSTKITSRLAVSAASIQASASAWCSVKRPPSSSASTPKSAREAAHTSGQSSTESMRAAGSAVEEGWEHARPAAEHGDAGRRHGGRAAVVAQGVHGHTEGEPLGKGSRRSAGRWRPIVTHLAGGVDGGAALCNIQPVVEVKRTQRSSVRFIREERINNADGGRAIPQLLSTTGGGRRVPPLLFPLGQLVFADVREELERLREAEAHLGMSDSCEEATDVARRWQRAAIRSGAGNNMARMAPH</sequence>
<reference evidence="2" key="1">
    <citation type="submission" date="2021-01" db="EMBL/GenBank/DDBJ databases">
        <authorList>
            <person name="Corre E."/>
            <person name="Pelletier E."/>
            <person name="Niang G."/>
            <person name="Scheremetjew M."/>
            <person name="Finn R."/>
            <person name="Kale V."/>
            <person name="Holt S."/>
            <person name="Cochrane G."/>
            <person name="Meng A."/>
            <person name="Brown T."/>
            <person name="Cohen L."/>
        </authorList>
    </citation>
    <scope>NUCLEOTIDE SEQUENCE</scope>
    <source>
        <strain evidence="2">379</strain>
    </source>
</reference>
<name>A0A7S3VXE0_EMIHU</name>
<accession>A0A7S3VXE0</accession>
<evidence type="ECO:0000256" key="1">
    <source>
        <dbReference type="SAM" id="MobiDB-lite"/>
    </source>
</evidence>
<feature type="compositionally biased region" description="Low complexity" evidence="1">
    <location>
        <begin position="69"/>
        <end position="83"/>
    </location>
</feature>
<feature type="region of interest" description="Disordered" evidence="1">
    <location>
        <begin position="1"/>
        <end position="83"/>
    </location>
</feature>
<gene>
    <name evidence="2" type="ORF">EHUX00137_LOCUS2119</name>
</gene>
<protein>
    <submittedName>
        <fullName evidence="2">Uncharacterized protein</fullName>
    </submittedName>
</protein>
<evidence type="ECO:0000313" key="2">
    <source>
        <dbReference type="EMBL" id="CAE0524097.1"/>
    </source>
</evidence>
<dbReference type="AlphaFoldDB" id="A0A7S3VXE0"/>
<feature type="compositionally biased region" description="Basic and acidic residues" evidence="1">
    <location>
        <begin position="145"/>
        <end position="160"/>
    </location>
</feature>
<proteinExistence type="predicted"/>
<feature type="region of interest" description="Disordered" evidence="1">
    <location>
        <begin position="100"/>
        <end position="160"/>
    </location>
</feature>
<feature type="compositionally biased region" description="Low complexity" evidence="1">
    <location>
        <begin position="17"/>
        <end position="34"/>
    </location>
</feature>